<gene>
    <name evidence="1" type="ORF">INT08_06545</name>
</gene>
<dbReference type="EMBL" id="JADGII010000009">
    <property type="protein sequence ID" value="MBF0636833.1"/>
    <property type="molecule type" value="Genomic_DNA"/>
</dbReference>
<organism evidence="1 2">
    <name type="scientific">Prosthecochloris ethylica</name>
    <dbReference type="NCBI Taxonomy" id="2743976"/>
    <lineage>
        <taxon>Bacteria</taxon>
        <taxon>Pseudomonadati</taxon>
        <taxon>Chlorobiota</taxon>
        <taxon>Chlorobiia</taxon>
        <taxon>Chlorobiales</taxon>
        <taxon>Chlorobiaceae</taxon>
        <taxon>Prosthecochloris</taxon>
    </lineage>
</organism>
<name>A0ABR9XSL8_9CHLB</name>
<dbReference type="RefSeq" id="WP_175186627.1">
    <property type="nucleotide sequence ID" value="NZ_JABVZQ010000001.1"/>
</dbReference>
<dbReference type="Proteomes" id="UP000619838">
    <property type="component" value="Unassembled WGS sequence"/>
</dbReference>
<protein>
    <submittedName>
        <fullName evidence="1">Uncharacterized protein</fullName>
    </submittedName>
</protein>
<proteinExistence type="predicted"/>
<comment type="caution">
    <text evidence="1">The sequence shown here is derived from an EMBL/GenBank/DDBJ whole genome shotgun (WGS) entry which is preliminary data.</text>
</comment>
<reference evidence="1 2" key="1">
    <citation type="journal article" date="2020" name="Microorganisms">
        <title>Simultaneous Genome Sequencing of Prosthecochloris ethylica and Desulfuromonas acetoxidans within a Syntrophic Mixture Reveals Unique Pili and Protein Interactions.</title>
        <authorList>
            <person name="Kyndt J.A."/>
            <person name="Van Beeumen J.J."/>
            <person name="Meyer T.E."/>
        </authorList>
    </citation>
    <scope>NUCLEOTIDE SEQUENCE [LARGE SCALE GENOMIC DNA]</scope>
    <source>
        <strain evidence="1 2">N3</strain>
    </source>
</reference>
<keyword evidence="2" id="KW-1185">Reference proteome</keyword>
<sequence>MRKSGEKAMSDERILGGDEFVREVLGEAEGRMDVVVPKHEQLQQFSEAIEQACKSADISIAFLRSGSKGDVLPKLRKELAGKGVHELGLSMAETARQLGMTTNALTEFIRKSEKLMTAEEHNQDYFRHFIIYCIIFRQ</sequence>
<accession>A0ABR9XSL8</accession>
<evidence type="ECO:0000313" key="1">
    <source>
        <dbReference type="EMBL" id="MBF0636833.1"/>
    </source>
</evidence>
<evidence type="ECO:0000313" key="2">
    <source>
        <dbReference type="Proteomes" id="UP000619838"/>
    </source>
</evidence>